<name>A0A2T7ASL9_9ENTR</name>
<evidence type="ECO:0000313" key="14">
    <source>
        <dbReference type="Proteomes" id="UP000469927"/>
    </source>
</evidence>
<dbReference type="NCBIfam" id="NF008305">
    <property type="entry name" value="PRK11097.1"/>
    <property type="match status" value="1"/>
</dbReference>
<dbReference type="Proteomes" id="UP000469927">
    <property type="component" value="Unassembled WGS sequence"/>
</dbReference>
<keyword evidence="7 9" id="KW-0624">Polysaccharide degradation</keyword>
<evidence type="ECO:0000313" key="13">
    <source>
        <dbReference type="Proteomes" id="UP000244378"/>
    </source>
</evidence>
<dbReference type="Pfam" id="PF01270">
    <property type="entry name" value="Glyco_hydro_8"/>
    <property type="match status" value="1"/>
</dbReference>
<sequence>MKNLCRWLAAGMLLATVSAHAACSWPDWDRFKGGYISEEGRVIDPSDPRKITTSEGQSYALFFALAANDREAFDKILLWTENNLAEGSLKNTLPAWLWGMKGPDEWTTLDTNSASDADLWIAWSLLEAGRLWKEPRYTDTGKALLDRIAKEEVVTVPKLGDMLLPGKVSFAEPTLWRFNPSYLPPQLARYFTRYGKPWTTLRETNLRLLLETAPEGFSPDWVSYEADNGWLLKPAKPQKPLISSYDAIRVYLWVGMMNPADEQQAPLLKRLSAMETATQKAGLPPEKARVIDGKTQGNGPVGFSAALLPFLQNRDTQALQRQRVVDNYPQQDAYYSYVLTLFGQGWDQHRFRFTVDGELQPAWGESCTSSR</sequence>
<accession>A0A2T7ASL9</accession>
<feature type="signal peptide" evidence="10">
    <location>
        <begin position="1"/>
        <end position="21"/>
    </location>
</feature>
<dbReference type="EMBL" id="WAGD01000071">
    <property type="protein sequence ID" value="KAB0873585.1"/>
    <property type="molecule type" value="Genomic_DNA"/>
</dbReference>
<evidence type="ECO:0000256" key="9">
    <source>
        <dbReference type="RuleBase" id="RU361167"/>
    </source>
</evidence>
<evidence type="ECO:0000256" key="5">
    <source>
        <dbReference type="ARBA" id="ARBA00023001"/>
    </source>
</evidence>
<reference evidence="11 14" key="2">
    <citation type="submission" date="2019-08" db="EMBL/GenBank/DDBJ databases">
        <title>Prevalence, distribution, and phylogeny of type two toxin-antitoxin genes possessed by Cronobacter species where C. sakazakii homologs follow sequence type lineages.</title>
        <authorList>
            <person name="Finkelstein S."/>
            <person name="Negrete F."/>
            <person name="Jang H."/>
            <person name="Gopinath G.R."/>
            <person name="Tall B.D."/>
        </authorList>
    </citation>
    <scope>NUCLEOTIDE SEQUENCE [LARGE SCALE GENOMIC DNA]</scope>
    <source>
        <strain evidence="11 14">MOD1_GK1257</strain>
    </source>
</reference>
<proteinExistence type="inferred from homology"/>
<evidence type="ECO:0000256" key="4">
    <source>
        <dbReference type="ARBA" id="ARBA00022801"/>
    </source>
</evidence>
<comment type="similarity">
    <text evidence="2 9">Belongs to the glycosyl hydrolase 8 (cellulase D) family.</text>
</comment>
<evidence type="ECO:0000256" key="2">
    <source>
        <dbReference type="ARBA" id="ARBA00009209"/>
    </source>
</evidence>
<dbReference type="GO" id="GO:0030245">
    <property type="term" value="P:cellulose catabolic process"/>
    <property type="evidence" value="ECO:0007669"/>
    <property type="project" value="UniProtKB-KW"/>
</dbReference>
<dbReference type="AlphaFoldDB" id="A0A2T7ASL9"/>
<evidence type="ECO:0000313" key="11">
    <source>
        <dbReference type="EMBL" id="KAB0873585.1"/>
    </source>
</evidence>
<feature type="active site" description="Nucleophile" evidence="8">
    <location>
        <position position="116"/>
    </location>
</feature>
<dbReference type="InterPro" id="IPR002037">
    <property type="entry name" value="Glyco_hydro_8"/>
</dbReference>
<keyword evidence="5" id="KW-0136">Cellulose degradation</keyword>
<evidence type="ECO:0000256" key="6">
    <source>
        <dbReference type="ARBA" id="ARBA00023295"/>
    </source>
</evidence>
<keyword evidence="14" id="KW-1185">Reference proteome</keyword>
<dbReference type="PROSITE" id="PS00812">
    <property type="entry name" value="GLYCOSYL_HYDROL_F8"/>
    <property type="match status" value="1"/>
</dbReference>
<organism evidence="12 13">
    <name type="scientific">Cronobacter muytjensii</name>
    <dbReference type="NCBI Taxonomy" id="413501"/>
    <lineage>
        <taxon>Bacteria</taxon>
        <taxon>Pseudomonadati</taxon>
        <taxon>Pseudomonadota</taxon>
        <taxon>Gammaproteobacteria</taxon>
        <taxon>Enterobacterales</taxon>
        <taxon>Enterobacteriaceae</taxon>
        <taxon>Cronobacter</taxon>
    </lineage>
</organism>
<keyword evidence="3 10" id="KW-0732">Signal</keyword>
<dbReference type="EC" id="3.2.1.-" evidence="9"/>
<evidence type="ECO:0000313" key="12">
    <source>
        <dbReference type="EMBL" id="PUX13912.1"/>
    </source>
</evidence>
<dbReference type="RefSeq" id="WP_075193332.1">
    <property type="nucleotide sequence ID" value="NZ_JADKNN010000022.1"/>
</dbReference>
<dbReference type="InterPro" id="IPR008928">
    <property type="entry name" value="6-hairpin_glycosidase_sf"/>
</dbReference>
<comment type="catalytic activity">
    <reaction evidence="1">
        <text>Endohydrolysis of (1-&gt;4)-beta-D-glucosidic linkages in cellulose, lichenin and cereal beta-D-glucans.</text>
        <dbReference type="EC" id="3.2.1.4"/>
    </reaction>
</comment>
<evidence type="ECO:0000256" key="1">
    <source>
        <dbReference type="ARBA" id="ARBA00000966"/>
    </source>
</evidence>
<dbReference type="PRINTS" id="PR00735">
    <property type="entry name" value="GLHYDRLASE8"/>
</dbReference>
<evidence type="ECO:0000256" key="3">
    <source>
        <dbReference type="ARBA" id="ARBA00022729"/>
    </source>
</evidence>
<dbReference type="InterPro" id="IPR019834">
    <property type="entry name" value="Glyco_hydro_8_CS"/>
</dbReference>
<dbReference type="SUPFAM" id="SSF48208">
    <property type="entry name" value="Six-hairpin glycosidases"/>
    <property type="match status" value="1"/>
</dbReference>
<feature type="chain" id="PRO_5015735924" description="Glucanase" evidence="10">
    <location>
        <begin position="22"/>
        <end position="371"/>
    </location>
</feature>
<comment type="caution">
    <text evidence="12">The sequence shown here is derived from an EMBL/GenBank/DDBJ whole genome shotgun (WGS) entry which is preliminary data.</text>
</comment>
<evidence type="ECO:0000256" key="10">
    <source>
        <dbReference type="SAM" id="SignalP"/>
    </source>
</evidence>
<keyword evidence="6 9" id="KW-0326">Glycosidase</keyword>
<gene>
    <name evidence="11" type="primary">bcsZ</name>
    <name evidence="12" type="ORF">AUN14_12090</name>
    <name evidence="11" type="ORF">FZI19_18710</name>
</gene>
<dbReference type="GO" id="GO:0008810">
    <property type="term" value="F:cellulase activity"/>
    <property type="evidence" value="ECO:0007669"/>
    <property type="project" value="UniProtKB-EC"/>
</dbReference>
<evidence type="ECO:0000256" key="7">
    <source>
        <dbReference type="ARBA" id="ARBA00023326"/>
    </source>
</evidence>
<dbReference type="InterPro" id="IPR012341">
    <property type="entry name" value="6hp_glycosidase-like_sf"/>
</dbReference>
<dbReference type="Proteomes" id="UP000244378">
    <property type="component" value="Unassembled WGS sequence"/>
</dbReference>
<reference evidence="12 13" key="1">
    <citation type="submission" date="2016-12" db="EMBL/GenBank/DDBJ databases">
        <title>Analysis of the Molecular Diversity Among Cronobacter Species Isolated from Filth Flies Using a Pan Genomic DNA Microarray.</title>
        <authorList>
            <person name="Pava-Ripoll M."/>
            <person name="Tall B."/>
            <person name="Farber J."/>
            <person name="Fanning S."/>
            <person name="Lehner A."/>
            <person name="Stephan R."/>
            <person name="Pagotto F."/>
            <person name="Iverson C."/>
            <person name="Ziobro G."/>
            <person name="Miller A."/>
            <person name="Pearson R."/>
            <person name="Yan Q."/>
            <person name="Kim M."/>
            <person name="Jeong S."/>
            <person name="Park J."/>
            <person name="Jun S."/>
            <person name="Choi H."/>
            <person name="Chung T."/>
            <person name="Yoo Y."/>
            <person name="Park E."/>
            <person name="Hwang S."/>
            <person name="Lee B."/>
            <person name="Sathyamoorthy V."/>
            <person name="Carter L."/>
            <person name="Mammel M."/>
            <person name="Jackson S."/>
            <person name="Kothary M."/>
            <person name="Patel I."/>
            <person name="Grim C."/>
            <person name="Gopinath G."/>
            <person name="Gangiredla J."/>
            <person name="Chase H."/>
        </authorList>
    </citation>
    <scope>NUCLEOTIDE SEQUENCE [LARGE SCALE GENOMIC DNA]</scope>
    <source>
        <strain evidence="12 13">MOD1-Md1s</strain>
    </source>
</reference>
<dbReference type="EMBL" id="MSAE01000022">
    <property type="protein sequence ID" value="PUX13912.1"/>
    <property type="molecule type" value="Genomic_DNA"/>
</dbReference>
<evidence type="ECO:0000256" key="8">
    <source>
        <dbReference type="PROSITE-ProRule" id="PRU10058"/>
    </source>
</evidence>
<dbReference type="Gene3D" id="1.50.10.10">
    <property type="match status" value="1"/>
</dbReference>
<keyword evidence="7 9" id="KW-0119">Carbohydrate metabolism</keyword>
<protein>
    <recommendedName>
        <fullName evidence="9">Glucanase</fullName>
        <ecNumber evidence="9">3.2.1.-</ecNumber>
    </recommendedName>
</protein>
<dbReference type="OrthoDB" id="9766708at2"/>
<keyword evidence="4 9" id="KW-0378">Hydrolase</keyword>